<sequence length="274" mass="28520">MPVIQVPIDGGSLAVEVDGQSDAPLIVCSPGMGDTRDAFGPLSAKLVAAGYRVARVDLRGHGESTLGFNNYGDEAIADDYVAIIGALGGGSAILAGASCSAGAGAIAAAKNPESVAGLILLGPFLRNGGSALMLYILRIALWWPWGPFVWKAYAETLWPGLGDTAKDRAASSTALLQRPGRWAAFHATVVGVNHNVVTPHLGKAKAPVLVVMGEKDPDWSEPLKEAEWVASNFTDSEIIPVPGAGHAPMFESPEVVAAGVLKFLERIQFGGERV</sequence>
<name>A0A1E1LFB0_9HELO</name>
<dbReference type="PANTHER" id="PTHR43194">
    <property type="entry name" value="HYDROLASE ALPHA/BETA FOLD FAMILY"/>
    <property type="match status" value="1"/>
</dbReference>
<protein>
    <recommendedName>
        <fullName evidence="1">AB hydrolase-1 domain-containing protein</fullName>
    </recommendedName>
</protein>
<comment type="caution">
    <text evidence="2">The sequence shown here is derived from an EMBL/GenBank/DDBJ whole genome shotgun (WGS) entry which is preliminary data.</text>
</comment>
<proteinExistence type="predicted"/>
<dbReference type="InParanoid" id="A0A1E1LFB0"/>
<dbReference type="EMBL" id="FJUW01000046">
    <property type="protein sequence ID" value="CZT08419.1"/>
    <property type="molecule type" value="Genomic_DNA"/>
</dbReference>
<keyword evidence="3" id="KW-1185">Reference proteome</keyword>
<gene>
    <name evidence="2" type="ORF">RCO7_08219</name>
</gene>
<reference evidence="3" key="1">
    <citation type="submission" date="2016-03" db="EMBL/GenBank/DDBJ databases">
        <authorList>
            <person name="Ploux O."/>
        </authorList>
    </citation>
    <scope>NUCLEOTIDE SEQUENCE [LARGE SCALE GENOMIC DNA]</scope>
    <source>
        <strain evidence="3">UK7</strain>
    </source>
</reference>
<dbReference type="InterPro" id="IPR000073">
    <property type="entry name" value="AB_hydrolase_1"/>
</dbReference>
<dbReference type="InterPro" id="IPR029058">
    <property type="entry name" value="AB_hydrolase_fold"/>
</dbReference>
<dbReference type="SUPFAM" id="SSF53474">
    <property type="entry name" value="alpha/beta-Hydrolases"/>
    <property type="match status" value="1"/>
</dbReference>
<evidence type="ECO:0000259" key="1">
    <source>
        <dbReference type="Pfam" id="PF12697"/>
    </source>
</evidence>
<dbReference type="InterPro" id="IPR000639">
    <property type="entry name" value="Epox_hydrolase-like"/>
</dbReference>
<accession>A0A1E1LFB0</accession>
<dbReference type="Gene3D" id="3.40.50.1820">
    <property type="entry name" value="alpha/beta hydrolase"/>
    <property type="match status" value="1"/>
</dbReference>
<dbReference type="Proteomes" id="UP000178129">
    <property type="component" value="Unassembled WGS sequence"/>
</dbReference>
<dbReference type="STRING" id="914237.A0A1E1LFB0"/>
<dbReference type="GO" id="GO:0003824">
    <property type="term" value="F:catalytic activity"/>
    <property type="evidence" value="ECO:0007669"/>
    <property type="project" value="InterPro"/>
</dbReference>
<dbReference type="Pfam" id="PF12697">
    <property type="entry name" value="Abhydrolase_6"/>
    <property type="match status" value="1"/>
</dbReference>
<dbReference type="PANTHER" id="PTHR43194:SF2">
    <property type="entry name" value="PEROXISOMAL MEMBRANE PROTEIN LPX1"/>
    <property type="match status" value="1"/>
</dbReference>
<organism evidence="2 3">
    <name type="scientific">Rhynchosporium graminicola</name>
    <dbReference type="NCBI Taxonomy" id="2792576"/>
    <lineage>
        <taxon>Eukaryota</taxon>
        <taxon>Fungi</taxon>
        <taxon>Dikarya</taxon>
        <taxon>Ascomycota</taxon>
        <taxon>Pezizomycotina</taxon>
        <taxon>Leotiomycetes</taxon>
        <taxon>Helotiales</taxon>
        <taxon>Ploettnerulaceae</taxon>
        <taxon>Rhynchosporium</taxon>
    </lineage>
</organism>
<dbReference type="PRINTS" id="PR00412">
    <property type="entry name" value="EPOXHYDRLASE"/>
</dbReference>
<dbReference type="AlphaFoldDB" id="A0A1E1LFB0"/>
<evidence type="ECO:0000313" key="2">
    <source>
        <dbReference type="EMBL" id="CZT08419.1"/>
    </source>
</evidence>
<dbReference type="InterPro" id="IPR050228">
    <property type="entry name" value="Carboxylesterase_BioH"/>
</dbReference>
<evidence type="ECO:0000313" key="3">
    <source>
        <dbReference type="Proteomes" id="UP000178129"/>
    </source>
</evidence>
<feature type="domain" description="AB hydrolase-1" evidence="1">
    <location>
        <begin position="26"/>
        <end position="258"/>
    </location>
</feature>